<proteinExistence type="predicted"/>
<protein>
    <submittedName>
        <fullName evidence="1">Uncharacterized protein</fullName>
    </submittedName>
</protein>
<dbReference type="EMBL" id="HACM01000698">
    <property type="protein sequence ID" value="CRZ01140.1"/>
    <property type="molecule type" value="Transcribed_RNA"/>
</dbReference>
<dbReference type="AlphaFoldDB" id="A0A0H5QGP7"/>
<name>A0A0H5QGP7_9EUKA</name>
<evidence type="ECO:0000313" key="1">
    <source>
        <dbReference type="EMBL" id="CRZ01140.1"/>
    </source>
</evidence>
<reference evidence="1" key="1">
    <citation type="submission" date="2015-04" db="EMBL/GenBank/DDBJ databases">
        <title>The genome sequence of the plant pathogenic Rhizarian Plasmodiophora brassicae reveals insights in its biotrophic life cycle and the origin of chitin synthesis.</title>
        <authorList>
            <person name="Schwelm A."/>
            <person name="Fogelqvist J."/>
            <person name="Knaust A."/>
            <person name="Julke S."/>
            <person name="Lilja T."/>
            <person name="Dhandapani V."/>
            <person name="Bonilla-Rosso G."/>
            <person name="Karlsson M."/>
            <person name="Shevchenko A."/>
            <person name="Choi S.R."/>
            <person name="Kim H.G."/>
            <person name="Park J.Y."/>
            <person name="Lim Y.P."/>
            <person name="Ludwig-Muller J."/>
            <person name="Dixelius C."/>
        </authorList>
    </citation>
    <scope>NUCLEOTIDE SEQUENCE</scope>
    <source>
        <tissue evidence="1">Potato root galls</tissue>
    </source>
</reference>
<organism evidence="1">
    <name type="scientific">Spongospora subterranea</name>
    <dbReference type="NCBI Taxonomy" id="70186"/>
    <lineage>
        <taxon>Eukaryota</taxon>
        <taxon>Sar</taxon>
        <taxon>Rhizaria</taxon>
        <taxon>Endomyxa</taxon>
        <taxon>Phytomyxea</taxon>
        <taxon>Plasmodiophorida</taxon>
        <taxon>Plasmodiophoridae</taxon>
        <taxon>Spongospora</taxon>
    </lineage>
</organism>
<accession>A0A0H5QGP7</accession>
<sequence>MRSYCRLGRHLFTTEAAAVKQLPSSAAASTESASSSAVQAAGSTWRERFGYFLAGIAVASTCGYYRLREDVWASSQRIDTVIREFEERLQALESSIKTPS</sequence>